<name>A0A3B3BPF8_ORYME</name>
<sequence>MEQRNQEAEVEVQSRAKKAESVTNNNQPRWSNGQCVVVMPSCSTFSPSFDLSSCRAKLAQDGFQIPASDMEIPLKTALDVPSVKRYLVFNSRLFHLIMAPILYVVLWCAVFSTLHLYISVSDYWVLCLSVSLVSILLTTAIIFMLHHSNKQVRRSSQLLLLVCPSSGSLLTFPDPFLHQINVNVDVRLVQVNERMVKHKLLVGVADWVENCTGNMQLFFVYWDMSRCLKTLTETLEELDFVTPDAQNKLRSRMSHLILVSEDLPEESESGGSDVEAESDENRPLLHDVDCSTSSHQRREPTVTSSFSLAPDASLPAQVKAHRLLMTYSAAYVKLLVSKRLSGPSHHRMRLRRNHCSVSPVCLCQYIKKKVLQ</sequence>
<accession>A0A3B3BPF8</accession>
<dbReference type="AlphaFoldDB" id="A0A3B3BPF8"/>
<organism evidence="3 4">
    <name type="scientific">Oryzias melastigma</name>
    <name type="common">Marine medaka</name>
    <dbReference type="NCBI Taxonomy" id="30732"/>
    <lineage>
        <taxon>Eukaryota</taxon>
        <taxon>Metazoa</taxon>
        <taxon>Chordata</taxon>
        <taxon>Craniata</taxon>
        <taxon>Vertebrata</taxon>
        <taxon>Euteleostomi</taxon>
        <taxon>Actinopterygii</taxon>
        <taxon>Neopterygii</taxon>
        <taxon>Teleostei</taxon>
        <taxon>Neoteleostei</taxon>
        <taxon>Acanthomorphata</taxon>
        <taxon>Ovalentaria</taxon>
        <taxon>Atherinomorphae</taxon>
        <taxon>Beloniformes</taxon>
        <taxon>Adrianichthyidae</taxon>
        <taxon>Oryziinae</taxon>
        <taxon>Oryzias</taxon>
    </lineage>
</organism>
<dbReference type="GeneTree" id="ENSGT00390000011559"/>
<dbReference type="PaxDb" id="30732-ENSOMEP00000007355"/>
<dbReference type="PANTHER" id="PTHR31193">
    <property type="entry name" value="TRANSMEMBRANE PROTEIN C9ORF91"/>
    <property type="match status" value="1"/>
</dbReference>
<reference evidence="3" key="1">
    <citation type="submission" date="2025-08" db="UniProtKB">
        <authorList>
            <consortium name="Ensembl"/>
        </authorList>
    </citation>
    <scope>IDENTIFICATION</scope>
</reference>
<keyword evidence="4" id="KW-1185">Reference proteome</keyword>
<evidence type="ECO:0000313" key="3">
    <source>
        <dbReference type="Ensembl" id="ENSOMEP00000007355.1"/>
    </source>
</evidence>
<keyword evidence="2" id="KW-0812">Transmembrane</keyword>
<dbReference type="STRING" id="30732.ENSOMEP00000007355"/>
<feature type="region of interest" description="Disordered" evidence="1">
    <location>
        <begin position="1"/>
        <end position="26"/>
    </location>
</feature>
<dbReference type="Pfam" id="PF14800">
    <property type="entry name" value="DUF4481"/>
    <property type="match status" value="2"/>
</dbReference>
<proteinExistence type="predicted"/>
<evidence type="ECO:0000313" key="4">
    <source>
        <dbReference type="Proteomes" id="UP000261560"/>
    </source>
</evidence>
<feature type="transmembrane region" description="Helical" evidence="2">
    <location>
        <begin position="123"/>
        <end position="145"/>
    </location>
</feature>
<evidence type="ECO:0000256" key="2">
    <source>
        <dbReference type="SAM" id="Phobius"/>
    </source>
</evidence>
<dbReference type="Ensembl" id="ENSOMET00000004269.1">
    <property type="protein sequence ID" value="ENSOMEP00000007355.1"/>
    <property type="gene ID" value="ENSOMEG00000008437.1"/>
</dbReference>
<dbReference type="PANTHER" id="PTHR31193:SF1">
    <property type="entry name" value="TRANSMEMBRANE PROTEIN 268"/>
    <property type="match status" value="1"/>
</dbReference>
<feature type="region of interest" description="Disordered" evidence="1">
    <location>
        <begin position="285"/>
        <end position="306"/>
    </location>
</feature>
<feature type="transmembrane region" description="Helical" evidence="2">
    <location>
        <begin position="93"/>
        <end position="117"/>
    </location>
</feature>
<keyword evidence="2" id="KW-1133">Transmembrane helix</keyword>
<protein>
    <submittedName>
        <fullName evidence="3">Transmembrane protein 268</fullName>
    </submittedName>
</protein>
<dbReference type="InterPro" id="IPR028054">
    <property type="entry name" value="DUF4481"/>
</dbReference>
<feature type="compositionally biased region" description="Basic and acidic residues" evidence="1">
    <location>
        <begin position="1"/>
        <end position="20"/>
    </location>
</feature>
<reference evidence="3" key="2">
    <citation type="submission" date="2025-09" db="UniProtKB">
        <authorList>
            <consortium name="Ensembl"/>
        </authorList>
    </citation>
    <scope>IDENTIFICATION</scope>
</reference>
<evidence type="ECO:0000256" key="1">
    <source>
        <dbReference type="SAM" id="MobiDB-lite"/>
    </source>
</evidence>
<keyword evidence="2" id="KW-0472">Membrane</keyword>
<dbReference type="Proteomes" id="UP000261560">
    <property type="component" value="Unplaced"/>
</dbReference>